<dbReference type="Pfam" id="PF00270">
    <property type="entry name" value="DEAD"/>
    <property type="match status" value="1"/>
</dbReference>
<dbReference type="Gene3D" id="3.30.70.2280">
    <property type="match status" value="1"/>
</dbReference>
<protein>
    <recommendedName>
        <fullName evidence="2">RNA helicase</fullName>
        <ecNumber evidence="2">3.6.4.13</ecNumber>
    </recommendedName>
</protein>
<dbReference type="PROSITE" id="PS51194">
    <property type="entry name" value="HELICASE_CTER"/>
    <property type="match status" value="1"/>
</dbReference>
<dbReference type="GO" id="GO:0003724">
    <property type="term" value="F:RNA helicase activity"/>
    <property type="evidence" value="ECO:0007669"/>
    <property type="project" value="UniProtKB-EC"/>
</dbReference>
<dbReference type="InterPro" id="IPR050547">
    <property type="entry name" value="DEAD_box_RNA_helicases"/>
</dbReference>
<name>A0A1Y5IMV7_OSTTA</name>
<keyword evidence="7" id="KW-0694">RNA-binding</keyword>
<dbReference type="Pfam" id="PF26142">
    <property type="entry name" value="DD_DDX21-DDX50"/>
    <property type="match status" value="1"/>
</dbReference>
<dbReference type="EMBL" id="KZ155771">
    <property type="protein sequence ID" value="OUS49463.1"/>
    <property type="molecule type" value="Genomic_DNA"/>
</dbReference>
<evidence type="ECO:0000256" key="6">
    <source>
        <dbReference type="ARBA" id="ARBA00022840"/>
    </source>
</evidence>
<dbReference type="InterPro" id="IPR011545">
    <property type="entry name" value="DEAD/DEAH_box_helicase_dom"/>
</dbReference>
<dbReference type="GO" id="GO:0016787">
    <property type="term" value="F:hydrolase activity"/>
    <property type="evidence" value="ECO:0007669"/>
    <property type="project" value="UniProtKB-KW"/>
</dbReference>
<evidence type="ECO:0000256" key="5">
    <source>
        <dbReference type="ARBA" id="ARBA00022806"/>
    </source>
</evidence>
<evidence type="ECO:0000259" key="10">
    <source>
        <dbReference type="PROSITE" id="PS51194"/>
    </source>
</evidence>
<dbReference type="EC" id="3.6.4.13" evidence="2"/>
<dbReference type="InterPro" id="IPR000629">
    <property type="entry name" value="RNA-helicase_DEAD-box_CS"/>
</dbReference>
<keyword evidence="6" id="KW-0067">ATP-binding</keyword>
<dbReference type="InterPro" id="IPR035979">
    <property type="entry name" value="RBD_domain_sf"/>
</dbReference>
<gene>
    <name evidence="11" type="ORF">BE221DRAFT_143437</name>
</gene>
<feature type="domain" description="Helicase ATP-binding" evidence="9">
    <location>
        <begin position="256"/>
        <end position="436"/>
    </location>
</feature>
<keyword evidence="5" id="KW-0347">Helicase</keyword>
<dbReference type="InterPro" id="IPR012562">
    <property type="entry name" value="GUCT"/>
</dbReference>
<dbReference type="Pfam" id="PF25790">
    <property type="entry name" value="BCD1"/>
    <property type="match status" value="1"/>
</dbReference>
<dbReference type="GO" id="GO:0003723">
    <property type="term" value="F:RNA binding"/>
    <property type="evidence" value="ECO:0007669"/>
    <property type="project" value="UniProtKB-KW"/>
</dbReference>
<dbReference type="InterPro" id="IPR044742">
    <property type="entry name" value="DEAD/DEAH_RhlB"/>
</dbReference>
<dbReference type="SUPFAM" id="SSF52540">
    <property type="entry name" value="P-loop containing nucleoside triphosphate hydrolases"/>
    <property type="match status" value="1"/>
</dbReference>
<dbReference type="AlphaFoldDB" id="A0A1Y5IMV7"/>
<accession>A0A1Y5IMV7</accession>
<dbReference type="eggNOG" id="KOG0331">
    <property type="taxonomic scope" value="Eukaryota"/>
</dbReference>
<dbReference type="InterPro" id="IPR027417">
    <property type="entry name" value="P-loop_NTPase"/>
</dbReference>
<dbReference type="CDD" id="cd18787">
    <property type="entry name" value="SF2_C_DEAD"/>
    <property type="match status" value="1"/>
</dbReference>
<dbReference type="Proteomes" id="UP000195557">
    <property type="component" value="Unassembled WGS sequence"/>
</dbReference>
<dbReference type="Pfam" id="PF00271">
    <property type="entry name" value="Helicase_C"/>
    <property type="match status" value="1"/>
</dbReference>
<proteinExistence type="inferred from homology"/>
<evidence type="ECO:0000313" key="11">
    <source>
        <dbReference type="EMBL" id="OUS49463.1"/>
    </source>
</evidence>
<dbReference type="GO" id="GO:0005524">
    <property type="term" value="F:ATP binding"/>
    <property type="evidence" value="ECO:0007669"/>
    <property type="project" value="UniProtKB-KW"/>
</dbReference>
<dbReference type="SMART" id="SM00490">
    <property type="entry name" value="HELICc"/>
    <property type="match status" value="1"/>
</dbReference>
<dbReference type="Gene3D" id="3.40.50.300">
    <property type="entry name" value="P-loop containing nucleotide triphosphate hydrolases"/>
    <property type="match status" value="2"/>
</dbReference>
<feature type="region of interest" description="Disordered" evidence="8">
    <location>
        <begin position="153"/>
        <end position="230"/>
    </location>
</feature>
<keyword evidence="3" id="KW-0547">Nucleotide-binding</keyword>
<dbReference type="SMART" id="SM00487">
    <property type="entry name" value="DEXDc"/>
    <property type="match status" value="1"/>
</dbReference>
<evidence type="ECO:0000256" key="1">
    <source>
        <dbReference type="ARBA" id="ARBA00006517"/>
    </source>
</evidence>
<keyword evidence="4 11" id="KW-0378">Hydrolase</keyword>
<dbReference type="PROSITE" id="PS51192">
    <property type="entry name" value="HELICASE_ATP_BIND_1"/>
    <property type="match status" value="1"/>
</dbReference>
<dbReference type="InterPro" id="IPR014001">
    <property type="entry name" value="Helicase_ATP-bd"/>
</dbReference>
<evidence type="ECO:0000256" key="4">
    <source>
        <dbReference type="ARBA" id="ARBA00022801"/>
    </source>
</evidence>
<dbReference type="InterPro" id="IPR059027">
    <property type="entry name" value="DD_DDX21-DDX50"/>
</dbReference>
<dbReference type="PANTHER" id="PTHR47963">
    <property type="entry name" value="DEAD-BOX ATP-DEPENDENT RNA HELICASE 47, MITOCHONDRIAL"/>
    <property type="match status" value="1"/>
</dbReference>
<organism evidence="11">
    <name type="scientific">Ostreococcus tauri</name>
    <name type="common">Marine green alga</name>
    <dbReference type="NCBI Taxonomy" id="70448"/>
    <lineage>
        <taxon>Eukaryota</taxon>
        <taxon>Viridiplantae</taxon>
        <taxon>Chlorophyta</taxon>
        <taxon>Mamiellophyceae</taxon>
        <taxon>Mamiellales</taxon>
        <taxon>Bathycoccaceae</taxon>
        <taxon>Ostreococcus</taxon>
    </lineage>
</organism>
<dbReference type="CDD" id="cd00268">
    <property type="entry name" value="DEADc"/>
    <property type="match status" value="1"/>
</dbReference>
<reference evidence="11" key="1">
    <citation type="submission" date="2017-04" db="EMBL/GenBank/DDBJ databases">
        <title>Population genomics of picophytoplankton unveils novel chromosome hypervariability.</title>
        <authorList>
            <consortium name="DOE Joint Genome Institute"/>
            <person name="Blanc-Mathieu R."/>
            <person name="Krasovec M."/>
            <person name="Hebrard M."/>
            <person name="Yau S."/>
            <person name="Desgranges E."/>
            <person name="Martin J."/>
            <person name="Schackwitz W."/>
            <person name="Kuo A."/>
            <person name="Salin G."/>
            <person name="Donnadieu C."/>
            <person name="Desdevises Y."/>
            <person name="Sanchez-Ferandin S."/>
            <person name="Moreau H."/>
            <person name="Rivals E."/>
            <person name="Grigoriev I.V."/>
            <person name="Grimsley N."/>
            <person name="Eyre-Walker A."/>
            <person name="Piganeau G."/>
        </authorList>
    </citation>
    <scope>NUCLEOTIDE SEQUENCE [LARGE SCALE GENOMIC DNA]</scope>
    <source>
        <strain evidence="11">RCC 1115</strain>
    </source>
</reference>
<sequence length="835" mass="92290">MVLGKEQEALRAKCAERGVEVRFVAEGMERRRRNATVWNRKDDELRWRLEWVFHIDGARVVRIDESAGENATLSEFYAAHVRELTLAVENKPSMAPFKLAAFKEKDGFCVFTEEFGTPANAKLWHAIDVHDAIATALRGKTVIEFPTFHDKAAKEAKKEKKEKKSSKERTVEAAAATETKKKRKASDEEDESKREKSRARREEDERAEGDLELGTPEPEEPNPLALDNFKGLTDPVKTTLRKKGYDALFQIQAETLEIALGGRDVVGRARTGCGKTLAFVLPIIELMAKMSPMPANGRRVQGRRPMCVVLAPTRELAKQVFADFDWIGNSYGFKSLCVYGGAPYREQEMGLRSGVDIVIGTPGRMKDHLERKTLMMTDLKFRVLDEADEMLNMGFVDDVETILKSSGDVQTLLFSATLPSWVKDISKRFLKPNYSTVDLVGDEKQKASGAVQHMLLPCQWSDRVDLVCDVIRSKAPGGGRVIVFCDTKRDCGELCDNLQKEIPKGAKALHGDVSQSQREVVLSLFREDKFQVLVATDVAARGLDITGVELVIQCEPPKDAETYIHRSGRTGRAGATGISVTLCTPRNEWAVPNIERKGGFKFIRIGPPQPAEMAKAAGKIAGEQIRKVHKGAAKLFMDVARDLLEGEDSDSEEGRDPVEVLAMAIAKLAGHGELRQRSLLTSHSGQTTLLFTANGVDIRTPTYVWNFLRQRMDESELQLRRLTLSMDNKAAVFDVPSELADKFVALSEPATSGKTAVTIIDDRKPAKVVLVAGAAVVEDDFLVEVGTTVAAEALLVVGSVDEVLQADVRAVAVAEDGSRAEDEEEVVIRSFVFFA</sequence>
<evidence type="ECO:0000256" key="3">
    <source>
        <dbReference type="ARBA" id="ARBA00022741"/>
    </source>
</evidence>
<feature type="domain" description="Helicase C-terminal" evidence="10">
    <location>
        <begin position="463"/>
        <end position="619"/>
    </location>
</feature>
<evidence type="ECO:0000256" key="7">
    <source>
        <dbReference type="ARBA" id="ARBA00022884"/>
    </source>
</evidence>
<evidence type="ECO:0000256" key="2">
    <source>
        <dbReference type="ARBA" id="ARBA00012552"/>
    </source>
</evidence>
<dbReference type="PANTHER" id="PTHR47963:SF8">
    <property type="entry name" value="ATP-DEPENDENT RNA HELICASE DEAD"/>
    <property type="match status" value="1"/>
</dbReference>
<dbReference type="PROSITE" id="PS00039">
    <property type="entry name" value="DEAD_ATP_HELICASE"/>
    <property type="match status" value="1"/>
</dbReference>
<dbReference type="SUPFAM" id="SSF54928">
    <property type="entry name" value="RNA-binding domain, RBD"/>
    <property type="match status" value="1"/>
</dbReference>
<evidence type="ECO:0000256" key="8">
    <source>
        <dbReference type="SAM" id="MobiDB-lite"/>
    </source>
</evidence>
<comment type="similarity">
    <text evidence="1">Belongs to the DEAD box helicase family. DDX21/DDX50 subfamily.</text>
</comment>
<dbReference type="InterPro" id="IPR001650">
    <property type="entry name" value="Helicase_C-like"/>
</dbReference>
<dbReference type="Pfam" id="PF08152">
    <property type="entry name" value="GUCT"/>
    <property type="match status" value="1"/>
</dbReference>
<dbReference type="CDD" id="cd12937">
    <property type="entry name" value="GUCT_RH7_like"/>
    <property type="match status" value="1"/>
</dbReference>
<evidence type="ECO:0000259" key="9">
    <source>
        <dbReference type="PROSITE" id="PS51192"/>
    </source>
</evidence>
<dbReference type="InterPro" id="IPR057721">
    <property type="entry name" value="BCD1_alpha/beta"/>
</dbReference>